<reference evidence="1 2" key="1">
    <citation type="submission" date="2019-10" db="EMBL/GenBank/DDBJ databases">
        <authorList>
            <person name="Dong K."/>
        </authorList>
    </citation>
    <scope>NUCLEOTIDE SEQUENCE [LARGE SCALE GENOMIC DNA]</scope>
    <source>
        <strain evidence="1 2">DSM 28960</strain>
    </source>
</reference>
<proteinExistence type="predicted"/>
<organism evidence="1 2">
    <name type="scientific">Lactococcus hircilactis</name>
    <dbReference type="NCBI Taxonomy" id="1494462"/>
    <lineage>
        <taxon>Bacteria</taxon>
        <taxon>Bacillati</taxon>
        <taxon>Bacillota</taxon>
        <taxon>Bacilli</taxon>
        <taxon>Lactobacillales</taxon>
        <taxon>Streptococcaceae</taxon>
        <taxon>Lactococcus</taxon>
    </lineage>
</organism>
<name>A0A7X1ZAW8_9LACT</name>
<protein>
    <submittedName>
        <fullName evidence="1">Uncharacterized protein</fullName>
    </submittedName>
</protein>
<dbReference type="RefSeq" id="WP_153497149.1">
    <property type="nucleotide sequence ID" value="NZ_CBCRWP010000037.1"/>
</dbReference>
<sequence length="67" mass="7842">MNEQMIISLLMDIQKELHTIATSMQENKRVETFDEFEEIFLDSLSPGALNKITNPRLVEKINIRAHR</sequence>
<gene>
    <name evidence="1" type="ORF">GHI93_11370</name>
</gene>
<accession>A0A7X1ZAW8</accession>
<dbReference type="AlphaFoldDB" id="A0A7X1ZAW8"/>
<evidence type="ECO:0000313" key="2">
    <source>
        <dbReference type="Proteomes" id="UP000439550"/>
    </source>
</evidence>
<evidence type="ECO:0000313" key="1">
    <source>
        <dbReference type="EMBL" id="MQW40519.1"/>
    </source>
</evidence>
<dbReference type="Proteomes" id="UP000439550">
    <property type="component" value="Unassembled WGS sequence"/>
</dbReference>
<dbReference type="EMBL" id="WITJ01000022">
    <property type="protein sequence ID" value="MQW40519.1"/>
    <property type="molecule type" value="Genomic_DNA"/>
</dbReference>
<keyword evidence="2" id="KW-1185">Reference proteome</keyword>
<comment type="caution">
    <text evidence="1">The sequence shown here is derived from an EMBL/GenBank/DDBJ whole genome shotgun (WGS) entry which is preliminary data.</text>
</comment>